<feature type="signal peptide" evidence="1">
    <location>
        <begin position="1"/>
        <end position="20"/>
    </location>
</feature>
<protein>
    <submittedName>
        <fullName evidence="2">Uncharacterized protein</fullName>
    </submittedName>
</protein>
<dbReference type="OrthoDB" id="10415662at2759"/>
<proteinExistence type="predicted"/>
<dbReference type="Proteomes" id="UP000242287">
    <property type="component" value="Unassembled WGS sequence"/>
</dbReference>
<evidence type="ECO:0000313" key="2">
    <source>
        <dbReference type="EMBL" id="PFH52143.1"/>
    </source>
</evidence>
<name>A0A2A9NWN5_9AGAR</name>
<dbReference type="AlphaFoldDB" id="A0A2A9NWN5"/>
<evidence type="ECO:0000313" key="3">
    <source>
        <dbReference type="Proteomes" id="UP000242287"/>
    </source>
</evidence>
<keyword evidence="3" id="KW-1185">Reference proteome</keyword>
<reference evidence="2 3" key="1">
    <citation type="submission" date="2014-02" db="EMBL/GenBank/DDBJ databases">
        <title>Transposable element dynamics among asymbiotic and ectomycorrhizal Amanita fungi.</title>
        <authorList>
            <consortium name="DOE Joint Genome Institute"/>
            <person name="Hess J."/>
            <person name="Skrede I."/>
            <person name="Wolfe B."/>
            <person name="LaButti K."/>
            <person name="Ohm R.A."/>
            <person name="Grigoriev I.V."/>
            <person name="Pringle A."/>
        </authorList>
    </citation>
    <scope>NUCLEOTIDE SEQUENCE [LARGE SCALE GENOMIC DNA]</scope>
    <source>
        <strain evidence="2 3">SKay4041</strain>
    </source>
</reference>
<evidence type="ECO:0000256" key="1">
    <source>
        <dbReference type="SAM" id="SignalP"/>
    </source>
</evidence>
<feature type="chain" id="PRO_5013083557" evidence="1">
    <location>
        <begin position="21"/>
        <end position="63"/>
    </location>
</feature>
<dbReference type="EMBL" id="KZ301981">
    <property type="protein sequence ID" value="PFH52143.1"/>
    <property type="molecule type" value="Genomic_DNA"/>
</dbReference>
<gene>
    <name evidence="2" type="ORF">AMATHDRAFT_2392</name>
</gene>
<accession>A0A2A9NWN5</accession>
<organism evidence="2 3">
    <name type="scientific">Amanita thiersii Skay4041</name>
    <dbReference type="NCBI Taxonomy" id="703135"/>
    <lineage>
        <taxon>Eukaryota</taxon>
        <taxon>Fungi</taxon>
        <taxon>Dikarya</taxon>
        <taxon>Basidiomycota</taxon>
        <taxon>Agaricomycotina</taxon>
        <taxon>Agaricomycetes</taxon>
        <taxon>Agaricomycetidae</taxon>
        <taxon>Agaricales</taxon>
        <taxon>Pluteineae</taxon>
        <taxon>Amanitaceae</taxon>
        <taxon>Amanita</taxon>
    </lineage>
</organism>
<keyword evidence="1" id="KW-0732">Signal</keyword>
<sequence>MQTRVFAAILIASLAGFVSASPVPKNPPLDEVARTFPLPRDSDAPVAREPSPEPDPYCRWGCV</sequence>